<evidence type="ECO:0000313" key="6">
    <source>
        <dbReference type="Proteomes" id="UP000557307"/>
    </source>
</evidence>
<organism evidence="5 6">
    <name type="scientific">Rhabdobacter roseus</name>
    <dbReference type="NCBI Taxonomy" id="1655419"/>
    <lineage>
        <taxon>Bacteria</taxon>
        <taxon>Pseudomonadati</taxon>
        <taxon>Bacteroidota</taxon>
        <taxon>Cytophagia</taxon>
        <taxon>Cytophagales</taxon>
        <taxon>Cytophagaceae</taxon>
        <taxon>Rhabdobacter</taxon>
    </lineage>
</organism>
<evidence type="ECO:0000259" key="4">
    <source>
        <dbReference type="PROSITE" id="PS51118"/>
    </source>
</evidence>
<feature type="domain" description="HTH hxlR-type" evidence="4">
    <location>
        <begin position="13"/>
        <end position="111"/>
    </location>
</feature>
<accession>A0A840TIW9</accession>
<dbReference type="EMBL" id="JACHGF010000002">
    <property type="protein sequence ID" value="MBB5283394.1"/>
    <property type="molecule type" value="Genomic_DNA"/>
</dbReference>
<keyword evidence="3" id="KW-0804">Transcription</keyword>
<protein>
    <submittedName>
        <fullName evidence="5">DNA-binding HxlR family transcriptional regulator</fullName>
    </submittedName>
</protein>
<dbReference type="Proteomes" id="UP000557307">
    <property type="component" value="Unassembled WGS sequence"/>
</dbReference>
<dbReference type="AlphaFoldDB" id="A0A840TIW9"/>
<keyword evidence="1" id="KW-0805">Transcription regulation</keyword>
<evidence type="ECO:0000256" key="1">
    <source>
        <dbReference type="ARBA" id="ARBA00023015"/>
    </source>
</evidence>
<evidence type="ECO:0000256" key="3">
    <source>
        <dbReference type="ARBA" id="ARBA00023163"/>
    </source>
</evidence>
<keyword evidence="6" id="KW-1185">Reference proteome</keyword>
<dbReference type="GO" id="GO:0003677">
    <property type="term" value="F:DNA binding"/>
    <property type="evidence" value="ECO:0007669"/>
    <property type="project" value="UniProtKB-KW"/>
</dbReference>
<keyword evidence="2 5" id="KW-0238">DNA-binding</keyword>
<dbReference type="InterPro" id="IPR036388">
    <property type="entry name" value="WH-like_DNA-bd_sf"/>
</dbReference>
<dbReference type="Pfam" id="PF01638">
    <property type="entry name" value="HxlR"/>
    <property type="match status" value="1"/>
</dbReference>
<name>A0A840TIW9_9BACT</name>
<evidence type="ECO:0000313" key="5">
    <source>
        <dbReference type="EMBL" id="MBB5283394.1"/>
    </source>
</evidence>
<dbReference type="PROSITE" id="PS51118">
    <property type="entry name" value="HTH_HXLR"/>
    <property type="match status" value="1"/>
</dbReference>
<sequence>MKDFRHEHRLYYSPVEFAMAHLGGTWKIPILLSLRHGPVRYGDLKERIPHISHKMLNTQLRELEKKGMITRTLYREKPPRVEYALTAKAQRALPILDQLTAYGEYLMAAAGVGG</sequence>
<dbReference type="InterPro" id="IPR036390">
    <property type="entry name" value="WH_DNA-bd_sf"/>
</dbReference>
<gene>
    <name evidence="5" type="ORF">HNQ92_001520</name>
</gene>
<dbReference type="InterPro" id="IPR002577">
    <property type="entry name" value="HTH_HxlR"/>
</dbReference>
<dbReference type="PANTHER" id="PTHR33204">
    <property type="entry name" value="TRANSCRIPTIONAL REGULATOR, MARR FAMILY"/>
    <property type="match status" value="1"/>
</dbReference>
<dbReference type="SUPFAM" id="SSF46785">
    <property type="entry name" value="Winged helix' DNA-binding domain"/>
    <property type="match status" value="1"/>
</dbReference>
<comment type="caution">
    <text evidence="5">The sequence shown here is derived from an EMBL/GenBank/DDBJ whole genome shotgun (WGS) entry which is preliminary data.</text>
</comment>
<dbReference type="RefSeq" id="WP_184172747.1">
    <property type="nucleotide sequence ID" value="NZ_JACHGF010000002.1"/>
</dbReference>
<proteinExistence type="predicted"/>
<reference evidence="5 6" key="1">
    <citation type="submission" date="2020-08" db="EMBL/GenBank/DDBJ databases">
        <title>Genomic Encyclopedia of Type Strains, Phase IV (KMG-IV): sequencing the most valuable type-strain genomes for metagenomic binning, comparative biology and taxonomic classification.</title>
        <authorList>
            <person name="Goeker M."/>
        </authorList>
    </citation>
    <scope>NUCLEOTIDE SEQUENCE [LARGE SCALE GENOMIC DNA]</scope>
    <source>
        <strain evidence="5 6">DSM 105074</strain>
    </source>
</reference>
<dbReference type="Gene3D" id="1.10.10.10">
    <property type="entry name" value="Winged helix-like DNA-binding domain superfamily/Winged helix DNA-binding domain"/>
    <property type="match status" value="1"/>
</dbReference>
<evidence type="ECO:0000256" key="2">
    <source>
        <dbReference type="ARBA" id="ARBA00023125"/>
    </source>
</evidence>
<dbReference type="PANTHER" id="PTHR33204:SF29">
    <property type="entry name" value="TRANSCRIPTIONAL REGULATOR"/>
    <property type="match status" value="1"/>
</dbReference>